<evidence type="ECO:0000313" key="1">
    <source>
        <dbReference type="EMBL" id="AML51509.1"/>
    </source>
</evidence>
<dbReference type="InterPro" id="IPR038282">
    <property type="entry name" value="DUF2267_sf"/>
</dbReference>
<dbReference type="InterPro" id="IPR018727">
    <property type="entry name" value="DUF2267"/>
</dbReference>
<gene>
    <name evidence="1" type="ORF">RC74_09770</name>
</gene>
<dbReference type="Proteomes" id="UP000070371">
    <property type="component" value="Chromosome"/>
</dbReference>
<evidence type="ECO:0000313" key="2">
    <source>
        <dbReference type="Proteomes" id="UP000070371"/>
    </source>
</evidence>
<reference evidence="1 2" key="1">
    <citation type="submission" date="2016-02" db="EMBL/GenBank/DDBJ databases">
        <title>Complete genome sequence of Halocynthiibacter arcticus PAMC 20958t from arctic marine sediment.</title>
        <authorList>
            <person name="Lee Y.M."/>
            <person name="Baek K."/>
            <person name="Lee H.K."/>
            <person name="Shin S.C."/>
        </authorList>
    </citation>
    <scope>NUCLEOTIDE SEQUENCE [LARGE SCALE GENOMIC DNA]</scope>
    <source>
        <strain evidence="1">PAMC 20958</strain>
    </source>
</reference>
<protein>
    <recommendedName>
        <fullName evidence="3">DUF2267 domain-containing protein</fullName>
    </recommendedName>
</protein>
<keyword evidence="2" id="KW-1185">Reference proteome</keyword>
<dbReference type="AlphaFoldDB" id="A0A126V1D3"/>
<organism evidence="1 2">
    <name type="scientific">Falsihalocynthiibacter arcticus</name>
    <dbReference type="NCBI Taxonomy" id="1579316"/>
    <lineage>
        <taxon>Bacteria</taxon>
        <taxon>Pseudomonadati</taxon>
        <taxon>Pseudomonadota</taxon>
        <taxon>Alphaproteobacteria</taxon>
        <taxon>Rhodobacterales</taxon>
        <taxon>Roseobacteraceae</taxon>
        <taxon>Falsihalocynthiibacter</taxon>
    </lineage>
</organism>
<dbReference type="Pfam" id="PF10025">
    <property type="entry name" value="DUF2267"/>
    <property type="match status" value="1"/>
</dbReference>
<evidence type="ECO:0008006" key="3">
    <source>
        <dbReference type="Google" id="ProtNLM"/>
    </source>
</evidence>
<sequence length="69" mass="7897">MEPRAYPLRDRKAEHFIAAIEAQVSEVQDWRGAQDIAAVFRTLNNRISEGEIRDVKAGLPKSICEMWPD</sequence>
<dbReference type="Gene3D" id="1.10.490.110">
    <property type="entry name" value="Uncharacterized conserved protein DUF2267"/>
    <property type="match status" value="1"/>
</dbReference>
<dbReference type="STRING" id="1579316.RC74_09770"/>
<dbReference type="OrthoDB" id="20942at2"/>
<accession>A0A126V1D3</accession>
<proteinExistence type="predicted"/>
<dbReference type="EMBL" id="CP014327">
    <property type="protein sequence ID" value="AML51509.1"/>
    <property type="molecule type" value="Genomic_DNA"/>
</dbReference>
<name>A0A126V1D3_9RHOB</name>
<dbReference type="KEGG" id="hat:RC74_09770"/>